<sequence length="406" mass="45422">MQQGLRHFPPANPADVDLPSIAPGEAALLRGLGLNFFDYMSLLTTGRGGHFTRTTNGLVYHRSGREPHMYASSRRGIPYQARGDNEKGPFERHLPLLLTDEVIHNFRKRANTRDAPNFMTEVWPLVSKEVQTVYYEGVLGQARSEKLNFQAKFLATPHNSPQETQLLNEVGIPDTQRWSWDRILQPHGGRTFASATEWRDWMINYLHEGAAQAKLGNLNGPLKAALDVMRDLRNELRLIVDHGGLSGVSRREHLDSWYTPINAFLSIGPPRLRIDRNSRHWPNLRNTGDELLAYLLKTGQCRPHTINGYETGGLDVTLGPFRLIDSQGHAHARRFAVGVPTEGVHWVTFAGARPGVNSVTLSDTVAAARGVLHTAMTEIERGYYIAAMEEVKTFPMVEVEALSVVV</sequence>
<comment type="caution">
    <text evidence="1">The sequence shown here is derived from an EMBL/GenBank/DDBJ whole genome shotgun (WGS) entry which is preliminary data.</text>
</comment>
<dbReference type="OrthoDB" id="5185064at2759"/>
<reference evidence="1 2" key="1">
    <citation type="journal article" date="2018" name="PLoS Pathog.">
        <title>Evolution of structural diversity of trichothecenes, a family of toxins produced by plant pathogenic and entomopathogenic fungi.</title>
        <authorList>
            <person name="Proctor R.H."/>
            <person name="McCormick S.P."/>
            <person name="Kim H.S."/>
            <person name="Cardoza R.E."/>
            <person name="Stanley A.M."/>
            <person name="Lindo L."/>
            <person name="Kelly A."/>
            <person name="Brown D.W."/>
            <person name="Lee T."/>
            <person name="Vaughan M.M."/>
            <person name="Alexander N.J."/>
            <person name="Busman M."/>
            <person name="Gutierrez S."/>
        </authorList>
    </citation>
    <scope>NUCLEOTIDE SEQUENCE [LARGE SCALE GENOMIC DNA]</scope>
    <source>
        <strain evidence="1 2">IBT 40837</strain>
    </source>
</reference>
<dbReference type="Proteomes" id="UP000266272">
    <property type="component" value="Unassembled WGS sequence"/>
</dbReference>
<proteinExistence type="predicted"/>
<name>A0A395N9D0_TRIAR</name>
<protein>
    <submittedName>
        <fullName evidence="1">Fad-dependent oxidoreductase</fullName>
    </submittedName>
</protein>
<evidence type="ECO:0000313" key="2">
    <source>
        <dbReference type="Proteomes" id="UP000266272"/>
    </source>
</evidence>
<dbReference type="STRING" id="490622.A0A395N9D0"/>
<dbReference type="EMBL" id="PXOA01000842">
    <property type="protein sequence ID" value="RFU72504.1"/>
    <property type="molecule type" value="Genomic_DNA"/>
</dbReference>
<organism evidence="1 2">
    <name type="scientific">Trichoderma arundinaceum</name>
    <dbReference type="NCBI Taxonomy" id="490622"/>
    <lineage>
        <taxon>Eukaryota</taxon>
        <taxon>Fungi</taxon>
        <taxon>Dikarya</taxon>
        <taxon>Ascomycota</taxon>
        <taxon>Pezizomycotina</taxon>
        <taxon>Sordariomycetes</taxon>
        <taxon>Hypocreomycetidae</taxon>
        <taxon>Hypocreales</taxon>
        <taxon>Hypocreaceae</taxon>
        <taxon>Trichoderma</taxon>
    </lineage>
</organism>
<evidence type="ECO:0000313" key="1">
    <source>
        <dbReference type="EMBL" id="RFU72504.1"/>
    </source>
</evidence>
<gene>
    <name evidence="1" type="ORF">TARUN_9755</name>
</gene>
<accession>A0A395N9D0</accession>
<keyword evidence="2" id="KW-1185">Reference proteome</keyword>
<dbReference type="AlphaFoldDB" id="A0A395N9D0"/>